<dbReference type="AlphaFoldDB" id="A0A8J3HZQ5"/>
<keyword evidence="2" id="KW-1133">Transmembrane helix</keyword>
<keyword evidence="2" id="KW-0472">Membrane</keyword>
<proteinExistence type="predicted"/>
<evidence type="ECO:0000313" key="4">
    <source>
        <dbReference type="Proteomes" id="UP000612362"/>
    </source>
</evidence>
<dbReference type="RefSeq" id="WP_220193524.1">
    <property type="nucleotide sequence ID" value="NZ_BNJF01000001.1"/>
</dbReference>
<dbReference type="Proteomes" id="UP000612362">
    <property type="component" value="Unassembled WGS sequence"/>
</dbReference>
<evidence type="ECO:0000313" key="3">
    <source>
        <dbReference type="EMBL" id="GHO44100.1"/>
    </source>
</evidence>
<sequence>METQPQDYSLIRRILFPYSGNEQLTPRQRLRVITIWALFFTIPMLLCTVLMGLAAKTNTSKLLIILGIVLVAGMVLFGATAAFAVSTNNRSVRKRQQSKDRADNTSGGRYGS</sequence>
<evidence type="ECO:0000256" key="2">
    <source>
        <dbReference type="SAM" id="Phobius"/>
    </source>
</evidence>
<gene>
    <name evidence="3" type="ORF">KSX_22630</name>
</gene>
<evidence type="ECO:0000256" key="1">
    <source>
        <dbReference type="SAM" id="MobiDB-lite"/>
    </source>
</evidence>
<comment type="caution">
    <text evidence="3">The sequence shown here is derived from an EMBL/GenBank/DDBJ whole genome shotgun (WGS) entry which is preliminary data.</text>
</comment>
<reference evidence="3" key="1">
    <citation type="submission" date="2020-10" db="EMBL/GenBank/DDBJ databases">
        <title>Taxonomic study of unclassified bacteria belonging to the class Ktedonobacteria.</title>
        <authorList>
            <person name="Yabe S."/>
            <person name="Wang C.M."/>
            <person name="Zheng Y."/>
            <person name="Sakai Y."/>
            <person name="Cavaletti L."/>
            <person name="Monciardini P."/>
            <person name="Donadio S."/>
        </authorList>
    </citation>
    <scope>NUCLEOTIDE SEQUENCE</scope>
    <source>
        <strain evidence="3">SOSP1-1</strain>
    </source>
</reference>
<feature type="region of interest" description="Disordered" evidence="1">
    <location>
        <begin position="90"/>
        <end position="112"/>
    </location>
</feature>
<organism evidence="3 4">
    <name type="scientific">Ktedonospora formicarum</name>
    <dbReference type="NCBI Taxonomy" id="2778364"/>
    <lineage>
        <taxon>Bacteria</taxon>
        <taxon>Bacillati</taxon>
        <taxon>Chloroflexota</taxon>
        <taxon>Ktedonobacteria</taxon>
        <taxon>Ktedonobacterales</taxon>
        <taxon>Ktedonobacteraceae</taxon>
        <taxon>Ktedonospora</taxon>
    </lineage>
</organism>
<dbReference type="EMBL" id="BNJF01000001">
    <property type="protein sequence ID" value="GHO44100.1"/>
    <property type="molecule type" value="Genomic_DNA"/>
</dbReference>
<feature type="transmembrane region" description="Helical" evidence="2">
    <location>
        <begin position="61"/>
        <end position="85"/>
    </location>
</feature>
<keyword evidence="2" id="KW-0812">Transmembrane</keyword>
<keyword evidence="4" id="KW-1185">Reference proteome</keyword>
<feature type="transmembrane region" description="Helical" evidence="2">
    <location>
        <begin position="33"/>
        <end position="55"/>
    </location>
</feature>
<name>A0A8J3HZQ5_9CHLR</name>
<protein>
    <submittedName>
        <fullName evidence="3">Uncharacterized protein</fullName>
    </submittedName>
</protein>
<accession>A0A8J3HZQ5</accession>